<dbReference type="InterPro" id="IPR000835">
    <property type="entry name" value="HTH_MarR-typ"/>
</dbReference>
<dbReference type="Proteomes" id="UP000215563">
    <property type="component" value="Unassembled WGS sequence"/>
</dbReference>
<dbReference type="AlphaFoldDB" id="A0A229RG73"/>
<dbReference type="Pfam" id="PF12802">
    <property type="entry name" value="MarR_2"/>
    <property type="match status" value="1"/>
</dbReference>
<evidence type="ECO:0000313" key="3">
    <source>
        <dbReference type="Proteomes" id="UP000215563"/>
    </source>
</evidence>
<dbReference type="OrthoDB" id="3254910at2"/>
<dbReference type="PANTHER" id="PTHR33164">
    <property type="entry name" value="TRANSCRIPTIONAL REGULATOR, MARR FAMILY"/>
    <property type="match status" value="1"/>
</dbReference>
<comment type="caution">
    <text evidence="2">The sequence shown here is derived from an EMBL/GenBank/DDBJ whole genome shotgun (WGS) entry which is preliminary data.</text>
</comment>
<dbReference type="Gene3D" id="1.10.10.10">
    <property type="entry name" value="Winged helix-like DNA-binding domain superfamily/Winged helix DNA-binding domain"/>
    <property type="match status" value="1"/>
</dbReference>
<dbReference type="EMBL" id="NMQU01000100">
    <property type="protein sequence ID" value="OXM45672.1"/>
    <property type="molecule type" value="Genomic_DNA"/>
</dbReference>
<accession>A0A229RG73</accession>
<dbReference type="SUPFAM" id="SSF46785">
    <property type="entry name" value="Winged helix' DNA-binding domain"/>
    <property type="match status" value="1"/>
</dbReference>
<evidence type="ECO:0000313" key="2">
    <source>
        <dbReference type="EMBL" id="OXM45672.1"/>
    </source>
</evidence>
<feature type="domain" description="HTH marR-type" evidence="1">
    <location>
        <begin position="1"/>
        <end position="150"/>
    </location>
</feature>
<sequence length="157" mass="17887">MALKDDTPWLNADEQRMWRHWMGLNAELLATLNREMQGDAGLSNPDYQVLAVLSESDEGRIRVSDLAARLQWERSRVSHHVARMEKRELVSRLECPDDGRGAFVRITETGQTAIERAAPGHVRSVRRLVFDALTADEVAQLDEIFHRLRARVGLSTE</sequence>
<dbReference type="InterPro" id="IPR036388">
    <property type="entry name" value="WH-like_DNA-bd_sf"/>
</dbReference>
<evidence type="ECO:0000259" key="1">
    <source>
        <dbReference type="PROSITE" id="PS50995"/>
    </source>
</evidence>
<protein>
    <submittedName>
        <fullName evidence="2">MarR family transcriptional regulator</fullName>
    </submittedName>
</protein>
<dbReference type="RefSeq" id="WP_020635533.1">
    <property type="nucleotide sequence ID" value="NZ_KB913032.1"/>
</dbReference>
<gene>
    <name evidence="2" type="ORF">CFP75_30250</name>
</gene>
<dbReference type="PANTHER" id="PTHR33164:SF99">
    <property type="entry name" value="MARR FAMILY REGULATORY PROTEIN"/>
    <property type="match status" value="1"/>
</dbReference>
<organism evidence="2 3">
    <name type="scientific">Amycolatopsis alba DSM 44262</name>
    <dbReference type="NCBI Taxonomy" id="1125972"/>
    <lineage>
        <taxon>Bacteria</taxon>
        <taxon>Bacillati</taxon>
        <taxon>Actinomycetota</taxon>
        <taxon>Actinomycetes</taxon>
        <taxon>Pseudonocardiales</taxon>
        <taxon>Pseudonocardiaceae</taxon>
        <taxon>Amycolatopsis</taxon>
    </lineage>
</organism>
<dbReference type="InterPro" id="IPR036390">
    <property type="entry name" value="WH_DNA-bd_sf"/>
</dbReference>
<reference evidence="2 3" key="1">
    <citation type="submission" date="2017-07" db="EMBL/GenBank/DDBJ databases">
        <title>Amycolatopsis alba DSM 44262 Genome sequencing and assembly.</title>
        <authorList>
            <person name="Kaur N."/>
            <person name="Mayilraj S."/>
        </authorList>
    </citation>
    <scope>NUCLEOTIDE SEQUENCE [LARGE SCALE GENOMIC DNA]</scope>
    <source>
        <strain evidence="2 3">DSM 44262</strain>
    </source>
</reference>
<dbReference type="InterPro" id="IPR039422">
    <property type="entry name" value="MarR/SlyA-like"/>
</dbReference>
<name>A0A229RG73_AMYAL</name>
<dbReference type="PROSITE" id="PS50995">
    <property type="entry name" value="HTH_MARR_2"/>
    <property type="match status" value="1"/>
</dbReference>
<keyword evidence="3" id="KW-1185">Reference proteome</keyword>
<dbReference type="GO" id="GO:0003700">
    <property type="term" value="F:DNA-binding transcription factor activity"/>
    <property type="evidence" value="ECO:0007669"/>
    <property type="project" value="InterPro"/>
</dbReference>
<dbReference type="SMART" id="SM00347">
    <property type="entry name" value="HTH_MARR"/>
    <property type="match status" value="1"/>
</dbReference>
<dbReference type="GO" id="GO:0006950">
    <property type="term" value="P:response to stress"/>
    <property type="evidence" value="ECO:0007669"/>
    <property type="project" value="TreeGrafter"/>
</dbReference>
<proteinExistence type="predicted"/>
<dbReference type="PRINTS" id="PR00598">
    <property type="entry name" value="HTHMARR"/>
</dbReference>